<reference evidence="5" key="1">
    <citation type="submission" date="2018-06" db="EMBL/GenBank/DDBJ databases">
        <authorList>
            <person name="Zhirakovskaya E."/>
        </authorList>
    </citation>
    <scope>NUCLEOTIDE SEQUENCE</scope>
</reference>
<keyword evidence="1" id="KW-0963">Cytoplasm</keyword>
<dbReference type="PRINTS" id="PR00625">
    <property type="entry name" value="JDOMAIN"/>
</dbReference>
<accession>A0A3B1AES5</accession>
<dbReference type="Gene3D" id="2.60.260.20">
    <property type="entry name" value="Urease metallochaperone UreE, N-terminal domain"/>
    <property type="match status" value="2"/>
</dbReference>
<dbReference type="CDD" id="cd06257">
    <property type="entry name" value="DnaJ"/>
    <property type="match status" value="1"/>
</dbReference>
<dbReference type="PROSITE" id="PS00636">
    <property type="entry name" value="DNAJ_1"/>
    <property type="match status" value="1"/>
</dbReference>
<evidence type="ECO:0000256" key="3">
    <source>
        <dbReference type="ARBA" id="ARBA00023186"/>
    </source>
</evidence>
<dbReference type="InterPro" id="IPR036869">
    <property type="entry name" value="J_dom_sf"/>
</dbReference>
<dbReference type="Gene3D" id="1.10.287.110">
    <property type="entry name" value="DnaJ domain"/>
    <property type="match status" value="1"/>
</dbReference>
<dbReference type="PROSITE" id="PS50076">
    <property type="entry name" value="DNAJ_2"/>
    <property type="match status" value="1"/>
</dbReference>
<dbReference type="InterPro" id="IPR002939">
    <property type="entry name" value="DnaJ_C"/>
</dbReference>
<feature type="domain" description="J" evidence="4">
    <location>
        <begin position="5"/>
        <end position="69"/>
    </location>
</feature>
<dbReference type="SUPFAM" id="SSF46565">
    <property type="entry name" value="Chaperone J-domain"/>
    <property type="match status" value="1"/>
</dbReference>
<sequence length="313" mass="34243">MKFKDYYAILEVSKDASEGEIKRAYRKLARKYHPDVSKEVNAESRFKEVGEAYAVLKDPEKRLAYDQLGSGVHPGEDFTPPPDWGAGFEFSGGFEGAAGAEQFSDFFESLFGGGRRHSAGPGFHQDPSQDHHARILISLEDSYQGATRTITLQAPTLTPDGHLQTRQRTLNVTIPKGIREGQVIRLAGQGSPGAGGQPAGDLYIEVAFQPHRLYRVEGHDMSLDLPITPWEAALGATVKVPTLGGKVNLKIPRGAKSGQKFRLRGRGLPGQPAGDQYVVLEIIAPEPRTAEDEALYRKMAEQMPLNPRAALEV</sequence>
<keyword evidence="3" id="KW-0143">Chaperone</keyword>
<dbReference type="PANTHER" id="PTHR43096">
    <property type="entry name" value="DNAJ HOMOLOG 1, MITOCHONDRIAL-RELATED"/>
    <property type="match status" value="1"/>
</dbReference>
<dbReference type="AlphaFoldDB" id="A0A3B1AES5"/>
<dbReference type="InterPro" id="IPR001623">
    <property type="entry name" value="DnaJ_domain"/>
</dbReference>
<dbReference type="EMBL" id="UOFU01000105">
    <property type="protein sequence ID" value="VAW96799.1"/>
    <property type="molecule type" value="Genomic_DNA"/>
</dbReference>
<gene>
    <name evidence="5" type="ORF">MNBD_GAMMA20-1282</name>
</gene>
<dbReference type="SUPFAM" id="SSF49493">
    <property type="entry name" value="HSP40/DnaJ peptide-binding domain"/>
    <property type="match status" value="2"/>
</dbReference>
<dbReference type="FunFam" id="2.60.260.20:FF:000013">
    <property type="entry name" value="DnaJ subfamily B member 11"/>
    <property type="match status" value="1"/>
</dbReference>
<evidence type="ECO:0000256" key="2">
    <source>
        <dbReference type="ARBA" id="ARBA00023125"/>
    </source>
</evidence>
<name>A0A3B1AES5_9ZZZZ</name>
<evidence type="ECO:0000256" key="1">
    <source>
        <dbReference type="ARBA" id="ARBA00022490"/>
    </source>
</evidence>
<dbReference type="CDD" id="cd10747">
    <property type="entry name" value="DnaJ_C"/>
    <property type="match status" value="1"/>
</dbReference>
<dbReference type="GO" id="GO:0042026">
    <property type="term" value="P:protein refolding"/>
    <property type="evidence" value="ECO:0007669"/>
    <property type="project" value="TreeGrafter"/>
</dbReference>
<dbReference type="InterPro" id="IPR008971">
    <property type="entry name" value="HSP40/DnaJ_pept-bd"/>
</dbReference>
<dbReference type="GO" id="GO:0051082">
    <property type="term" value="F:unfolded protein binding"/>
    <property type="evidence" value="ECO:0007669"/>
    <property type="project" value="InterPro"/>
</dbReference>
<dbReference type="InterPro" id="IPR018253">
    <property type="entry name" value="DnaJ_domain_CS"/>
</dbReference>
<dbReference type="Pfam" id="PF01556">
    <property type="entry name" value="DnaJ_C"/>
    <property type="match status" value="1"/>
</dbReference>
<dbReference type="Pfam" id="PF00226">
    <property type="entry name" value="DnaJ"/>
    <property type="match status" value="1"/>
</dbReference>
<dbReference type="PANTHER" id="PTHR43096:SF52">
    <property type="entry name" value="DNAJ HOMOLOG 1, MITOCHONDRIAL-RELATED"/>
    <property type="match status" value="1"/>
</dbReference>
<dbReference type="SMART" id="SM00271">
    <property type="entry name" value="DnaJ"/>
    <property type="match status" value="1"/>
</dbReference>
<dbReference type="FunFam" id="2.60.260.20:FF:000008">
    <property type="entry name" value="Curved DNA-binding protein"/>
    <property type="match status" value="1"/>
</dbReference>
<organism evidence="5">
    <name type="scientific">hydrothermal vent metagenome</name>
    <dbReference type="NCBI Taxonomy" id="652676"/>
    <lineage>
        <taxon>unclassified sequences</taxon>
        <taxon>metagenomes</taxon>
        <taxon>ecological metagenomes</taxon>
    </lineage>
</organism>
<proteinExistence type="predicted"/>
<keyword evidence="2" id="KW-0238">DNA-binding</keyword>
<evidence type="ECO:0000259" key="4">
    <source>
        <dbReference type="PROSITE" id="PS50076"/>
    </source>
</evidence>
<dbReference type="GO" id="GO:0003677">
    <property type="term" value="F:DNA binding"/>
    <property type="evidence" value="ECO:0007669"/>
    <property type="project" value="UniProtKB-KW"/>
</dbReference>
<evidence type="ECO:0000313" key="5">
    <source>
        <dbReference type="EMBL" id="VAW96799.1"/>
    </source>
</evidence>
<protein>
    <submittedName>
        <fullName evidence="5">DnaJ-class molecular chaperone CbpA</fullName>
    </submittedName>
</protein>
<dbReference type="GO" id="GO:0005737">
    <property type="term" value="C:cytoplasm"/>
    <property type="evidence" value="ECO:0007669"/>
    <property type="project" value="TreeGrafter"/>
</dbReference>